<accession>A0A8X6MAH7</accession>
<evidence type="ECO:0000313" key="1">
    <source>
        <dbReference type="EMBL" id="GFS41540.1"/>
    </source>
</evidence>
<gene>
    <name evidence="1" type="primary">AVEN_178279_1</name>
    <name evidence="1" type="ORF">TNIN_80661</name>
</gene>
<evidence type="ECO:0000313" key="2">
    <source>
        <dbReference type="Proteomes" id="UP000886998"/>
    </source>
</evidence>
<proteinExistence type="predicted"/>
<keyword evidence="2" id="KW-1185">Reference proteome</keyword>
<dbReference type="OrthoDB" id="6436045at2759"/>
<dbReference type="EMBL" id="BMAV01025449">
    <property type="protein sequence ID" value="GFS41540.1"/>
    <property type="molecule type" value="Genomic_DNA"/>
</dbReference>
<protein>
    <submittedName>
        <fullName evidence="1">DUF1758 domain-containing protein</fullName>
    </submittedName>
</protein>
<reference evidence="1" key="1">
    <citation type="submission" date="2020-08" db="EMBL/GenBank/DDBJ databases">
        <title>Multicomponent nature underlies the extraordinary mechanical properties of spider dragline silk.</title>
        <authorList>
            <person name="Kono N."/>
            <person name="Nakamura H."/>
            <person name="Mori M."/>
            <person name="Yoshida Y."/>
            <person name="Ohtoshi R."/>
            <person name="Malay A.D."/>
            <person name="Moran D.A.P."/>
            <person name="Tomita M."/>
            <person name="Numata K."/>
            <person name="Arakawa K."/>
        </authorList>
    </citation>
    <scope>NUCLEOTIDE SEQUENCE</scope>
</reference>
<sequence length="124" mass="14059">MSEIGNVKKPETETRAKEIVPSVLNPLSHGNYVTLLQTAEVQVINGCNKVMAKLLFDSGSQKSFIRNGLKRALNLKPLRQEKLLIYTFSNRKPRERTFEVVDLTLTSRFPPFQSINIEALVTNE</sequence>
<name>A0A8X6MAH7_9ARAC</name>
<comment type="caution">
    <text evidence="1">The sequence shown here is derived from an EMBL/GenBank/DDBJ whole genome shotgun (WGS) entry which is preliminary data.</text>
</comment>
<dbReference type="Proteomes" id="UP000886998">
    <property type="component" value="Unassembled WGS sequence"/>
</dbReference>
<dbReference type="AlphaFoldDB" id="A0A8X6MAH7"/>
<organism evidence="1 2">
    <name type="scientific">Trichonephila inaurata madagascariensis</name>
    <dbReference type="NCBI Taxonomy" id="2747483"/>
    <lineage>
        <taxon>Eukaryota</taxon>
        <taxon>Metazoa</taxon>
        <taxon>Ecdysozoa</taxon>
        <taxon>Arthropoda</taxon>
        <taxon>Chelicerata</taxon>
        <taxon>Arachnida</taxon>
        <taxon>Araneae</taxon>
        <taxon>Araneomorphae</taxon>
        <taxon>Entelegynae</taxon>
        <taxon>Araneoidea</taxon>
        <taxon>Nephilidae</taxon>
        <taxon>Trichonephila</taxon>
        <taxon>Trichonephila inaurata</taxon>
    </lineage>
</organism>